<keyword evidence="1" id="KW-1133">Transmembrane helix</keyword>
<feature type="transmembrane region" description="Helical" evidence="1">
    <location>
        <begin position="84"/>
        <end position="107"/>
    </location>
</feature>
<feature type="transmembrane region" description="Helical" evidence="1">
    <location>
        <begin position="60"/>
        <end position="78"/>
    </location>
</feature>
<feature type="transmembrane region" description="Helical" evidence="1">
    <location>
        <begin position="128"/>
        <end position="153"/>
    </location>
</feature>
<proteinExistence type="predicted"/>
<evidence type="ECO:0000256" key="1">
    <source>
        <dbReference type="SAM" id="Phobius"/>
    </source>
</evidence>
<reference evidence="2 3" key="1">
    <citation type="journal article" date="2018" name="Environ. Microbiol.">
        <title>Ecological and genomic features of two widespread freshwater picocyanobacteria.</title>
        <authorList>
            <person name="Cabello-Yeves P.J."/>
            <person name="Picazo A."/>
            <person name="Camacho A."/>
            <person name="Callieri C."/>
            <person name="Rosselli R."/>
            <person name="Roda-Garcia J.J."/>
            <person name="Coutinho F.H."/>
            <person name="Rodriguez-Valera F."/>
        </authorList>
    </citation>
    <scope>NUCLEOTIDE SEQUENCE [LARGE SCALE GENOMIC DNA]</scope>
    <source>
        <strain evidence="2 3">Tous</strain>
    </source>
</reference>
<dbReference type="AlphaFoldDB" id="A0A2P7MST9"/>
<keyword evidence="1" id="KW-0812">Transmembrane</keyword>
<feature type="transmembrane region" description="Helical" evidence="1">
    <location>
        <begin position="18"/>
        <end position="48"/>
    </location>
</feature>
<comment type="caution">
    <text evidence="2">The sequence shown here is derived from an EMBL/GenBank/DDBJ whole genome shotgun (WGS) entry which is preliminary data.</text>
</comment>
<keyword evidence="1" id="KW-0472">Membrane</keyword>
<gene>
    <name evidence="2" type="ORF">C7K55_10890</name>
</gene>
<evidence type="ECO:0008006" key="4">
    <source>
        <dbReference type="Google" id="ProtNLM"/>
    </source>
</evidence>
<keyword evidence="3" id="KW-1185">Reference proteome</keyword>
<organism evidence="2 3">
    <name type="scientific">Cyanobium usitatum str. Tous</name>
    <dbReference type="NCBI Taxonomy" id="2116684"/>
    <lineage>
        <taxon>Bacteria</taxon>
        <taxon>Bacillati</taxon>
        <taxon>Cyanobacteriota</taxon>
        <taxon>Cyanophyceae</taxon>
        <taxon>Synechococcales</taxon>
        <taxon>Prochlorococcaceae</taxon>
        <taxon>Cyanobium</taxon>
    </lineage>
</organism>
<evidence type="ECO:0000313" key="3">
    <source>
        <dbReference type="Proteomes" id="UP000243002"/>
    </source>
</evidence>
<protein>
    <recommendedName>
        <fullName evidence="4">FUSC family protein</fullName>
    </recommendedName>
</protein>
<evidence type="ECO:0000313" key="2">
    <source>
        <dbReference type="EMBL" id="PSJ04318.1"/>
    </source>
</evidence>
<accession>A0A2P7MST9</accession>
<name>A0A2P7MST9_9CYAN</name>
<dbReference type="RefSeq" id="WP_106632758.1">
    <property type="nucleotide sequence ID" value="NZ_PXXO01000013.1"/>
</dbReference>
<sequence length="341" mass="36973">MAAALPSLSPIWRNSLRIWLASTLTIGILFWSGRNHLLGLALVMAVLFVNENDLTPARSIGQLVAGALIGILTAIVLHEISTSWVVLGLAILITGVLVRSLGLLKGLSTGYLSCWAVELMHRGNQFNWATIFDLAFAAVVGILMAQIATWALWPRRPLQQLPALEARIASQLEAQILAMQQWLDRGGEPPAALRSQDLLPSIQLLQQLRDQNQGLPMPAHTQHQLSRWAQAGSIWRQVLSQWLLLEPLLRQLDTPLPASSSKPLLRSALASLARTLQTQPTAAPAPILSSPAQDWLEEAGRLGAPQPLLLAIGQQSHVLEQLLHSRALLSAGLAQLSASQG</sequence>
<dbReference type="EMBL" id="PXXO01000013">
    <property type="protein sequence ID" value="PSJ04318.1"/>
    <property type="molecule type" value="Genomic_DNA"/>
</dbReference>
<dbReference type="OrthoDB" id="564925at2"/>
<dbReference type="Proteomes" id="UP000243002">
    <property type="component" value="Unassembled WGS sequence"/>
</dbReference>